<feature type="chain" id="PRO_5012577916" description="Secreted protein" evidence="2">
    <location>
        <begin position="30"/>
        <end position="157"/>
    </location>
</feature>
<evidence type="ECO:0000256" key="1">
    <source>
        <dbReference type="SAM" id="MobiDB-lite"/>
    </source>
</evidence>
<evidence type="ECO:0000256" key="2">
    <source>
        <dbReference type="SAM" id="SignalP"/>
    </source>
</evidence>
<accession>A0A210QLT0</accession>
<proteinExistence type="predicted"/>
<name>A0A210QLT0_MIZYE</name>
<dbReference type="EMBL" id="NEDP02002997">
    <property type="protein sequence ID" value="OWF49686.1"/>
    <property type="molecule type" value="Genomic_DNA"/>
</dbReference>
<evidence type="ECO:0000313" key="4">
    <source>
        <dbReference type="Proteomes" id="UP000242188"/>
    </source>
</evidence>
<feature type="region of interest" description="Disordered" evidence="1">
    <location>
        <begin position="101"/>
        <end position="139"/>
    </location>
</feature>
<dbReference type="AlphaFoldDB" id="A0A210QLT0"/>
<gene>
    <name evidence="3" type="ORF">KP79_PYT20693</name>
</gene>
<feature type="signal peptide" evidence="2">
    <location>
        <begin position="1"/>
        <end position="29"/>
    </location>
</feature>
<comment type="caution">
    <text evidence="3">The sequence shown here is derived from an EMBL/GenBank/DDBJ whole genome shotgun (WGS) entry which is preliminary data.</text>
</comment>
<sequence length="157" mass="17161">MNVDNALVDSLKVLVGILLSSAATASGAADDRVCKGSWQYSKLNNGWGCMRPLTTKFSDHMCLTRGHHIALITDKDNGGKQNLVCIKDQSDRDCRVDNIVTDKPTTTSEQPRQPIIDEEDTKAKIDEMPDTKPIADETDEKSLLARPLGCCMPSLEG</sequence>
<feature type="compositionally biased region" description="Basic and acidic residues" evidence="1">
    <location>
        <begin position="121"/>
        <end position="139"/>
    </location>
</feature>
<keyword evidence="4" id="KW-1185">Reference proteome</keyword>
<evidence type="ECO:0000313" key="3">
    <source>
        <dbReference type="EMBL" id="OWF49686.1"/>
    </source>
</evidence>
<dbReference type="Proteomes" id="UP000242188">
    <property type="component" value="Unassembled WGS sequence"/>
</dbReference>
<keyword evidence="2" id="KW-0732">Signal</keyword>
<evidence type="ECO:0008006" key="5">
    <source>
        <dbReference type="Google" id="ProtNLM"/>
    </source>
</evidence>
<protein>
    <recommendedName>
        <fullName evidence="5">Secreted protein</fullName>
    </recommendedName>
</protein>
<reference evidence="3 4" key="1">
    <citation type="journal article" date="2017" name="Nat. Ecol. Evol.">
        <title>Scallop genome provides insights into evolution of bilaterian karyotype and development.</title>
        <authorList>
            <person name="Wang S."/>
            <person name="Zhang J."/>
            <person name="Jiao W."/>
            <person name="Li J."/>
            <person name="Xun X."/>
            <person name="Sun Y."/>
            <person name="Guo X."/>
            <person name="Huan P."/>
            <person name="Dong B."/>
            <person name="Zhang L."/>
            <person name="Hu X."/>
            <person name="Sun X."/>
            <person name="Wang J."/>
            <person name="Zhao C."/>
            <person name="Wang Y."/>
            <person name="Wang D."/>
            <person name="Huang X."/>
            <person name="Wang R."/>
            <person name="Lv J."/>
            <person name="Li Y."/>
            <person name="Zhang Z."/>
            <person name="Liu B."/>
            <person name="Lu W."/>
            <person name="Hui Y."/>
            <person name="Liang J."/>
            <person name="Zhou Z."/>
            <person name="Hou R."/>
            <person name="Li X."/>
            <person name="Liu Y."/>
            <person name="Li H."/>
            <person name="Ning X."/>
            <person name="Lin Y."/>
            <person name="Zhao L."/>
            <person name="Xing Q."/>
            <person name="Dou J."/>
            <person name="Li Y."/>
            <person name="Mao J."/>
            <person name="Guo H."/>
            <person name="Dou H."/>
            <person name="Li T."/>
            <person name="Mu C."/>
            <person name="Jiang W."/>
            <person name="Fu Q."/>
            <person name="Fu X."/>
            <person name="Miao Y."/>
            <person name="Liu J."/>
            <person name="Yu Q."/>
            <person name="Li R."/>
            <person name="Liao H."/>
            <person name="Li X."/>
            <person name="Kong Y."/>
            <person name="Jiang Z."/>
            <person name="Chourrout D."/>
            <person name="Li R."/>
            <person name="Bao Z."/>
        </authorList>
    </citation>
    <scope>NUCLEOTIDE SEQUENCE [LARGE SCALE GENOMIC DNA]</scope>
    <source>
        <strain evidence="3 4">PY_sf001</strain>
    </source>
</reference>
<organism evidence="3 4">
    <name type="scientific">Mizuhopecten yessoensis</name>
    <name type="common">Japanese scallop</name>
    <name type="synonym">Patinopecten yessoensis</name>
    <dbReference type="NCBI Taxonomy" id="6573"/>
    <lineage>
        <taxon>Eukaryota</taxon>
        <taxon>Metazoa</taxon>
        <taxon>Spiralia</taxon>
        <taxon>Lophotrochozoa</taxon>
        <taxon>Mollusca</taxon>
        <taxon>Bivalvia</taxon>
        <taxon>Autobranchia</taxon>
        <taxon>Pteriomorphia</taxon>
        <taxon>Pectinida</taxon>
        <taxon>Pectinoidea</taxon>
        <taxon>Pectinidae</taxon>
        <taxon>Mizuhopecten</taxon>
    </lineage>
</organism>